<dbReference type="InterPro" id="IPR036397">
    <property type="entry name" value="RNaseH_sf"/>
</dbReference>
<feature type="region of interest" description="Disordered" evidence="1">
    <location>
        <begin position="87"/>
        <end position="106"/>
    </location>
</feature>
<dbReference type="OrthoDB" id="6506608at2759"/>
<feature type="domain" description="Tc1-like transposase DDE" evidence="2">
    <location>
        <begin position="239"/>
        <end position="423"/>
    </location>
</feature>
<evidence type="ECO:0000259" key="2">
    <source>
        <dbReference type="Pfam" id="PF13358"/>
    </source>
</evidence>
<dbReference type="EMBL" id="UYRV01000550">
    <property type="protein sequence ID" value="VDK44867.1"/>
    <property type="molecule type" value="Genomic_DNA"/>
</dbReference>
<evidence type="ECO:0000313" key="3">
    <source>
        <dbReference type="EMBL" id="VDK44867.1"/>
    </source>
</evidence>
<proteinExistence type="predicted"/>
<dbReference type="AlphaFoldDB" id="A0A3P6QGT0"/>
<sequence length="449" mass="50935">MRLRDLQPCRFRSLTFDMFRCHEDPSAPGSSAGSHLDERAKEIIGKVREFFIELKRQLGDEASGTIFNSPAQLTALACGVSAPTVRSCTRRGSISNPQRRDRRRNRKQLAEAVVRKYGNEWGEIVRHLIHGKLRQEADVTTEGIRAELQEAHPSFKMSHCTFYYFLRGLGFSYKINRGQRIIFERPDLVEKRAAYLFAVEQARSRGSCLVFMDETWVFDGMTKKRGWNDNSIPLFAPASTFQEYSYGKTAAKNKGRRAIVIGAITEEGPVPGCTKILVSGYREADDDYHRDMDHVVFEDWVREAIPRMRIVAAGRPLALILDNAPYHSRQLEKIPNRSSKKAEIEGYLRAHNVTVGSNATKNDLLEELRHFIASRGGIDALRSYAVDTICGEHGIAVIRLPPYHCILNPIEMCWSQMKAHLCRVGKPGDTLELVRAFLTGSVYAIERKF</sequence>
<dbReference type="Pfam" id="PF13358">
    <property type="entry name" value="DDE_3"/>
    <property type="match status" value="1"/>
</dbReference>
<dbReference type="Gene3D" id="3.30.420.10">
    <property type="entry name" value="Ribonuclease H-like superfamily/Ribonuclease H"/>
    <property type="match status" value="1"/>
</dbReference>
<feature type="compositionally biased region" description="Polar residues" evidence="1">
    <location>
        <begin position="87"/>
        <end position="97"/>
    </location>
</feature>
<name>A0A3P6QGT0_CYLGO</name>
<keyword evidence="4" id="KW-1185">Reference proteome</keyword>
<dbReference type="InterPro" id="IPR038717">
    <property type="entry name" value="Tc1-like_DDE_dom"/>
</dbReference>
<dbReference type="Proteomes" id="UP000271889">
    <property type="component" value="Unassembled WGS sequence"/>
</dbReference>
<dbReference type="GO" id="GO:0003676">
    <property type="term" value="F:nucleic acid binding"/>
    <property type="evidence" value="ECO:0007669"/>
    <property type="project" value="InterPro"/>
</dbReference>
<dbReference type="PANTHER" id="PTHR33939">
    <property type="entry name" value="PROTEIN CBG22215"/>
    <property type="match status" value="1"/>
</dbReference>
<evidence type="ECO:0000313" key="4">
    <source>
        <dbReference type="Proteomes" id="UP000271889"/>
    </source>
</evidence>
<accession>A0A3P6QGT0</accession>
<gene>
    <name evidence="3" type="ORF">CGOC_LOCUS407</name>
</gene>
<evidence type="ECO:0000256" key="1">
    <source>
        <dbReference type="SAM" id="MobiDB-lite"/>
    </source>
</evidence>
<protein>
    <recommendedName>
        <fullName evidence="2">Tc1-like transposase DDE domain-containing protein</fullName>
    </recommendedName>
</protein>
<reference evidence="3 4" key="1">
    <citation type="submission" date="2018-11" db="EMBL/GenBank/DDBJ databases">
        <authorList>
            <consortium name="Pathogen Informatics"/>
        </authorList>
    </citation>
    <scope>NUCLEOTIDE SEQUENCE [LARGE SCALE GENOMIC DNA]</scope>
</reference>
<organism evidence="3 4">
    <name type="scientific">Cylicostephanus goldi</name>
    <name type="common">Nematode worm</name>
    <dbReference type="NCBI Taxonomy" id="71465"/>
    <lineage>
        <taxon>Eukaryota</taxon>
        <taxon>Metazoa</taxon>
        <taxon>Ecdysozoa</taxon>
        <taxon>Nematoda</taxon>
        <taxon>Chromadorea</taxon>
        <taxon>Rhabditida</taxon>
        <taxon>Rhabditina</taxon>
        <taxon>Rhabditomorpha</taxon>
        <taxon>Strongyloidea</taxon>
        <taxon>Strongylidae</taxon>
        <taxon>Cylicostephanus</taxon>
    </lineage>
</organism>
<dbReference type="PANTHER" id="PTHR33939:SF1">
    <property type="entry name" value="DUF4371 DOMAIN-CONTAINING PROTEIN"/>
    <property type="match status" value="1"/>
</dbReference>